<dbReference type="PANTHER" id="PTHR48106:SF13">
    <property type="entry name" value="QUINONE OXIDOREDUCTASE-RELATED"/>
    <property type="match status" value="1"/>
</dbReference>
<dbReference type="InterPro" id="IPR011032">
    <property type="entry name" value="GroES-like_sf"/>
</dbReference>
<dbReference type="GO" id="GO:0008270">
    <property type="term" value="F:zinc ion binding"/>
    <property type="evidence" value="ECO:0007669"/>
    <property type="project" value="InterPro"/>
</dbReference>
<evidence type="ECO:0000259" key="3">
    <source>
        <dbReference type="SMART" id="SM00829"/>
    </source>
</evidence>
<dbReference type="InterPro" id="IPR036291">
    <property type="entry name" value="NAD(P)-bd_dom_sf"/>
</dbReference>
<evidence type="ECO:0000256" key="1">
    <source>
        <dbReference type="ARBA" id="ARBA00022857"/>
    </source>
</evidence>
<dbReference type="InterPro" id="IPR047618">
    <property type="entry name" value="QOR-like"/>
</dbReference>
<evidence type="ECO:0000313" key="5">
    <source>
        <dbReference type="Proteomes" id="UP000294829"/>
    </source>
</evidence>
<dbReference type="FunFam" id="3.40.50.720:FF:000053">
    <property type="entry name" value="Quinone oxidoreductase 1"/>
    <property type="match status" value="1"/>
</dbReference>
<dbReference type="GO" id="GO:0005829">
    <property type="term" value="C:cytosol"/>
    <property type="evidence" value="ECO:0007669"/>
    <property type="project" value="TreeGrafter"/>
</dbReference>
<dbReference type="GO" id="GO:0003960">
    <property type="term" value="F:quinone reductase (NADPH) activity"/>
    <property type="evidence" value="ECO:0007669"/>
    <property type="project" value="InterPro"/>
</dbReference>
<dbReference type="InterPro" id="IPR002364">
    <property type="entry name" value="Quin_OxRdtase/zeta-crystal_CS"/>
</dbReference>
<keyword evidence="2" id="KW-0560">Oxidoreductase</keyword>
<dbReference type="EMBL" id="SMYL01000002">
    <property type="protein sequence ID" value="TDK67012.1"/>
    <property type="molecule type" value="Genomic_DNA"/>
</dbReference>
<dbReference type="NCBIfam" id="NF008024">
    <property type="entry name" value="PRK10754.1"/>
    <property type="match status" value="1"/>
</dbReference>
<dbReference type="Pfam" id="PF08240">
    <property type="entry name" value="ADH_N"/>
    <property type="match status" value="1"/>
</dbReference>
<dbReference type="RefSeq" id="WP_133325835.1">
    <property type="nucleotide sequence ID" value="NZ_SMYL01000002.1"/>
</dbReference>
<dbReference type="InterPro" id="IPR020843">
    <property type="entry name" value="ER"/>
</dbReference>
<dbReference type="PANTHER" id="PTHR48106">
    <property type="entry name" value="QUINONE OXIDOREDUCTASE PIG3-RELATED"/>
    <property type="match status" value="1"/>
</dbReference>
<evidence type="ECO:0000313" key="4">
    <source>
        <dbReference type="EMBL" id="TDK67012.1"/>
    </source>
</evidence>
<dbReference type="Proteomes" id="UP000294829">
    <property type="component" value="Unassembled WGS sequence"/>
</dbReference>
<accession>A0A4R5W359</accession>
<dbReference type="Gene3D" id="3.90.180.10">
    <property type="entry name" value="Medium-chain alcohol dehydrogenases, catalytic domain"/>
    <property type="match status" value="1"/>
</dbReference>
<dbReference type="Pfam" id="PF00107">
    <property type="entry name" value="ADH_zinc_N"/>
    <property type="match status" value="1"/>
</dbReference>
<dbReference type="InterPro" id="IPR013154">
    <property type="entry name" value="ADH-like_N"/>
</dbReference>
<keyword evidence="5" id="KW-1185">Reference proteome</keyword>
<dbReference type="SUPFAM" id="SSF51735">
    <property type="entry name" value="NAD(P)-binding Rossmann-fold domains"/>
    <property type="match status" value="1"/>
</dbReference>
<sequence>MNKVVRITQTGGAEVMQIVDVPVGAPSAGEVLIKHKAVGLNYIDVYFRTGLYKQVLPAGLGMEGAGIVEAVGAGVTQFKVGDRVAYAGGPPGAYAERRIINASVLVKLPEFISFETAAAVMLQGLTVQYLFRRTFKVRPGQTILFHAAAGGVGLLACQWARALGVKMIGTVSNDNKGELAKANGCAHVINYVEEDFVTKVDEITQGKGVPVVYDSIGKDTFLRSLDCLSPLGMMVSFGSSSGAAPDFSLNELSSRGSLFITRPSLMHYTAERSELDLMAAELFAMLEAKKLTVNINQRYALDDVARAHQDLERRKTTGSSILLID</sequence>
<evidence type="ECO:0000256" key="2">
    <source>
        <dbReference type="ARBA" id="ARBA00023002"/>
    </source>
</evidence>
<proteinExistence type="predicted"/>
<dbReference type="SUPFAM" id="SSF50129">
    <property type="entry name" value="GroES-like"/>
    <property type="match status" value="1"/>
</dbReference>
<dbReference type="PROSITE" id="PS01162">
    <property type="entry name" value="QOR_ZETA_CRYSTAL"/>
    <property type="match status" value="1"/>
</dbReference>
<feature type="domain" description="Enoyl reductase (ER)" evidence="3">
    <location>
        <begin position="11"/>
        <end position="322"/>
    </location>
</feature>
<reference evidence="4 5" key="1">
    <citation type="submission" date="2019-03" db="EMBL/GenBank/DDBJ databases">
        <title>Sapientia aquatica gen. nov., sp. nov., isolated from a crater lake.</title>
        <authorList>
            <person name="Felfoldi T."/>
            <person name="Szabo A."/>
            <person name="Toth E."/>
            <person name="Schumann P."/>
            <person name="Keki Z."/>
            <person name="Marialigeti K."/>
            <person name="Mathe I."/>
        </authorList>
    </citation>
    <scope>NUCLEOTIDE SEQUENCE [LARGE SCALE GENOMIC DNA]</scope>
    <source>
        <strain evidence="4 5">SA-152</strain>
    </source>
</reference>
<dbReference type="InterPro" id="IPR013149">
    <property type="entry name" value="ADH-like_C"/>
</dbReference>
<protein>
    <submittedName>
        <fullName evidence="4">Quinone oxidoreductase</fullName>
    </submittedName>
</protein>
<dbReference type="CDD" id="cd05286">
    <property type="entry name" value="QOR2"/>
    <property type="match status" value="1"/>
</dbReference>
<name>A0A4R5W359_9BURK</name>
<dbReference type="SMART" id="SM00829">
    <property type="entry name" value="PKS_ER"/>
    <property type="match status" value="1"/>
</dbReference>
<comment type="caution">
    <text evidence="4">The sequence shown here is derived from an EMBL/GenBank/DDBJ whole genome shotgun (WGS) entry which is preliminary data.</text>
</comment>
<dbReference type="OrthoDB" id="9805883at2"/>
<organism evidence="4 5">
    <name type="scientific">Sapientia aquatica</name>
    <dbReference type="NCBI Taxonomy" id="1549640"/>
    <lineage>
        <taxon>Bacteria</taxon>
        <taxon>Pseudomonadati</taxon>
        <taxon>Pseudomonadota</taxon>
        <taxon>Betaproteobacteria</taxon>
        <taxon>Burkholderiales</taxon>
        <taxon>Oxalobacteraceae</taxon>
        <taxon>Sapientia</taxon>
    </lineage>
</organism>
<dbReference type="Gene3D" id="3.40.50.720">
    <property type="entry name" value="NAD(P)-binding Rossmann-like Domain"/>
    <property type="match status" value="1"/>
</dbReference>
<dbReference type="AlphaFoldDB" id="A0A4R5W359"/>
<dbReference type="GO" id="GO:0070402">
    <property type="term" value="F:NADPH binding"/>
    <property type="evidence" value="ECO:0007669"/>
    <property type="project" value="TreeGrafter"/>
</dbReference>
<dbReference type="GO" id="GO:0035925">
    <property type="term" value="F:mRNA 3'-UTR AU-rich region binding"/>
    <property type="evidence" value="ECO:0007669"/>
    <property type="project" value="TreeGrafter"/>
</dbReference>
<gene>
    <name evidence="4" type="ORF">E2I14_04330</name>
</gene>
<keyword evidence="1" id="KW-0521">NADP</keyword>